<feature type="signal peptide" evidence="1">
    <location>
        <begin position="1"/>
        <end position="25"/>
    </location>
</feature>
<dbReference type="AlphaFoldDB" id="A0A8J7FQH5"/>
<comment type="caution">
    <text evidence="2">The sequence shown here is derived from an EMBL/GenBank/DDBJ whole genome shotgun (WGS) entry which is preliminary data.</text>
</comment>
<dbReference type="EMBL" id="JADGIK010000006">
    <property type="protein sequence ID" value="MBF0597824.1"/>
    <property type="molecule type" value="Genomic_DNA"/>
</dbReference>
<proteinExistence type="predicted"/>
<evidence type="ECO:0008006" key="4">
    <source>
        <dbReference type="Google" id="ProtNLM"/>
    </source>
</evidence>
<gene>
    <name evidence="2" type="ORF">IM532_10250</name>
</gene>
<keyword evidence="3" id="KW-1185">Reference proteome</keyword>
<dbReference type="RefSeq" id="WP_194183366.1">
    <property type="nucleotide sequence ID" value="NZ_JADGIK010000006.1"/>
</dbReference>
<feature type="chain" id="PRO_5035195283" description="Lipoprotein" evidence="1">
    <location>
        <begin position="26"/>
        <end position="147"/>
    </location>
</feature>
<accession>A0A8J7FQH5</accession>
<reference evidence="2" key="1">
    <citation type="submission" date="2020-10" db="EMBL/GenBank/DDBJ databases">
        <authorList>
            <person name="Lu T."/>
            <person name="Wang Q."/>
            <person name="Han X."/>
        </authorList>
    </citation>
    <scope>NUCLEOTIDE SEQUENCE</scope>
    <source>
        <strain evidence="2">WQ 117</strain>
    </source>
</reference>
<dbReference type="PROSITE" id="PS51257">
    <property type="entry name" value="PROKAR_LIPOPROTEIN"/>
    <property type="match status" value="1"/>
</dbReference>
<sequence length="147" mass="16477">MKVIKLLTYFTMLMFVGFTTISCLNDDNSSEEYTSYGFVPALKLEYNVDSVAPIKKPTNIHVTFELKGDCQDFVEFKDIASSASDVKNFGVFGSQKNNSSCTNDIRIVTKTYRFVPTKAGENTIRVWAGKLNGEDIYISETIQIPAE</sequence>
<name>A0A8J7FQH5_9FLAO</name>
<evidence type="ECO:0000313" key="2">
    <source>
        <dbReference type="EMBL" id="MBF0597824.1"/>
    </source>
</evidence>
<dbReference type="Proteomes" id="UP000608754">
    <property type="component" value="Unassembled WGS sequence"/>
</dbReference>
<protein>
    <recommendedName>
        <fullName evidence="4">Lipoprotein</fullName>
    </recommendedName>
</protein>
<evidence type="ECO:0000256" key="1">
    <source>
        <dbReference type="SAM" id="SignalP"/>
    </source>
</evidence>
<organism evidence="2 3">
    <name type="scientific">Faecalibacter rhinopitheci</name>
    <dbReference type="NCBI Taxonomy" id="2779678"/>
    <lineage>
        <taxon>Bacteria</taxon>
        <taxon>Pseudomonadati</taxon>
        <taxon>Bacteroidota</taxon>
        <taxon>Flavobacteriia</taxon>
        <taxon>Flavobacteriales</taxon>
        <taxon>Weeksellaceae</taxon>
        <taxon>Faecalibacter</taxon>
    </lineage>
</organism>
<keyword evidence="1" id="KW-0732">Signal</keyword>
<evidence type="ECO:0000313" key="3">
    <source>
        <dbReference type="Proteomes" id="UP000608754"/>
    </source>
</evidence>